<feature type="non-terminal residue" evidence="1">
    <location>
        <position position="230"/>
    </location>
</feature>
<comment type="caution">
    <text evidence="1">The sequence shown here is derived from an EMBL/GenBank/DDBJ whole genome shotgun (WGS) entry which is preliminary data.</text>
</comment>
<reference evidence="1 2" key="1">
    <citation type="journal article" date="2019" name="Nat. Microbiol.">
        <title>Mediterranean grassland soil C-N compound turnover is dependent on rainfall and depth, and is mediated by genomically divergent microorganisms.</title>
        <authorList>
            <person name="Diamond S."/>
            <person name="Andeer P.F."/>
            <person name="Li Z."/>
            <person name="Crits-Christoph A."/>
            <person name="Burstein D."/>
            <person name="Anantharaman K."/>
            <person name="Lane K.R."/>
            <person name="Thomas B.C."/>
            <person name="Pan C."/>
            <person name="Northen T.R."/>
            <person name="Banfield J.F."/>
        </authorList>
    </citation>
    <scope>NUCLEOTIDE SEQUENCE [LARGE SCALE GENOMIC DNA]</scope>
    <source>
        <strain evidence="1">NP_4</strain>
    </source>
</reference>
<dbReference type="AlphaFoldDB" id="A0A537KJF4"/>
<protein>
    <submittedName>
        <fullName evidence="1">Uncharacterized protein</fullName>
    </submittedName>
</protein>
<proteinExistence type="predicted"/>
<accession>A0A537KJF4</accession>
<organism evidence="1 2">
    <name type="scientific">Candidatus Segetimicrobium genomatis</name>
    <dbReference type="NCBI Taxonomy" id="2569760"/>
    <lineage>
        <taxon>Bacteria</taxon>
        <taxon>Bacillati</taxon>
        <taxon>Candidatus Sysuimicrobiota</taxon>
        <taxon>Candidatus Sysuimicrobiia</taxon>
        <taxon>Candidatus Sysuimicrobiales</taxon>
        <taxon>Candidatus Segetimicrobiaceae</taxon>
        <taxon>Candidatus Segetimicrobium</taxon>
    </lineage>
</organism>
<evidence type="ECO:0000313" key="1">
    <source>
        <dbReference type="EMBL" id="TMI95909.1"/>
    </source>
</evidence>
<name>A0A537KJF4_9BACT</name>
<sequence length="230" mass="23188">MIRTAGGTATAVPAGVVWLLPACTAILAPPPSVAVAVNVMVFAPEAAATRWFAPRAEPSVQLPTVAIPLAAETAGVPVTLPPPSKTLKVTDAPGTGLSYWSLTSTAGAMGTAVTRAVVWLSPALTTSRVAGPASAVAVNAPSNALVETARASSRCATAVDVPNVHVVCARPWLFVLAEAGAADPPPVVTRNSTSKFFAGFPRASVAWITSGCGRAVPTVPCCPSPDTTEN</sequence>
<evidence type="ECO:0000313" key="2">
    <source>
        <dbReference type="Proteomes" id="UP000319353"/>
    </source>
</evidence>
<gene>
    <name evidence="1" type="ORF">E6H01_14185</name>
</gene>
<dbReference type="Proteomes" id="UP000319353">
    <property type="component" value="Unassembled WGS sequence"/>
</dbReference>
<dbReference type="EMBL" id="VBAL01000276">
    <property type="protein sequence ID" value="TMI95909.1"/>
    <property type="molecule type" value="Genomic_DNA"/>
</dbReference>